<dbReference type="InterPro" id="IPR000560">
    <property type="entry name" value="His_Pase_clade-2"/>
</dbReference>
<proteinExistence type="inferred from homology"/>
<gene>
    <name evidence="3" type="ORF">INT44_005956</name>
</gene>
<dbReference type="CDD" id="cd07061">
    <property type="entry name" value="HP_HAP_like"/>
    <property type="match status" value="1"/>
</dbReference>
<evidence type="ECO:0000313" key="3">
    <source>
        <dbReference type="EMBL" id="KAG2182975.1"/>
    </source>
</evidence>
<dbReference type="OrthoDB" id="10257284at2759"/>
<sequence>MAITAAFPKANPEDYPENLELKFLQLVHRHGERTPVRKRLETIVPSIWDMCQANAQMFAIIASVTGDNIKPTFTGVPLRRLVETEVGDGKQVTSPAGACYYGQLTNVGRASVTKLGASLRDIYVNRLKFLPDEWDEKAFYIRSTDYNRTQESVQQLVSAGLYPPGTRDESFTLKIRTRDPRDDNMFPNPSCKRLRQLTRDFNKTVKEQCKPKLEKISEKMRTYVPEVSLDSHPSANGILDTLVAAKAHGFHLPPDIDDDLLEDLADVVSHEWFAGAMQSKEISRLSLGRLMGDIRDRMDRKVNGTDKQVGEENLKMAIYSGHDTTVGPLLIIMGVFDKRWPPFSSSVLFELFKEKKPESSSWFGSLWKKSSEDEGYYVRVRYQDKLMKLPGCADAGKHHPNGDKSLCTLAAFREAVDNQIPKNWAEECNA</sequence>
<dbReference type="Gene3D" id="3.40.50.1240">
    <property type="entry name" value="Phosphoglycerate mutase-like"/>
    <property type="match status" value="1"/>
</dbReference>
<dbReference type="PANTHER" id="PTHR11567:SF110">
    <property type="entry name" value="2-PHOSPHOXYLOSE PHOSPHATASE 1"/>
    <property type="match status" value="1"/>
</dbReference>
<organism evidence="3 4">
    <name type="scientific">Umbelopsis vinacea</name>
    <dbReference type="NCBI Taxonomy" id="44442"/>
    <lineage>
        <taxon>Eukaryota</taxon>
        <taxon>Fungi</taxon>
        <taxon>Fungi incertae sedis</taxon>
        <taxon>Mucoromycota</taxon>
        <taxon>Mucoromycotina</taxon>
        <taxon>Umbelopsidomycetes</taxon>
        <taxon>Umbelopsidales</taxon>
        <taxon>Umbelopsidaceae</taxon>
        <taxon>Umbelopsis</taxon>
    </lineage>
</organism>
<accession>A0A8H7UH81</accession>
<dbReference type="PROSITE" id="PS00616">
    <property type="entry name" value="HIS_ACID_PHOSPHAT_1"/>
    <property type="match status" value="1"/>
</dbReference>
<name>A0A8H7UH81_9FUNG</name>
<evidence type="ECO:0000256" key="2">
    <source>
        <dbReference type="ARBA" id="ARBA00022801"/>
    </source>
</evidence>
<dbReference type="Proteomes" id="UP000612746">
    <property type="component" value="Unassembled WGS sequence"/>
</dbReference>
<dbReference type="Pfam" id="PF00328">
    <property type="entry name" value="His_Phos_2"/>
    <property type="match status" value="1"/>
</dbReference>
<evidence type="ECO:0000313" key="4">
    <source>
        <dbReference type="Proteomes" id="UP000612746"/>
    </source>
</evidence>
<dbReference type="AlphaFoldDB" id="A0A8H7UH81"/>
<dbReference type="PANTHER" id="PTHR11567">
    <property type="entry name" value="ACID PHOSPHATASE-RELATED"/>
    <property type="match status" value="1"/>
</dbReference>
<dbReference type="InterPro" id="IPR033379">
    <property type="entry name" value="Acid_Pase_AS"/>
</dbReference>
<protein>
    <recommendedName>
        <fullName evidence="5">Acid phosphatase</fullName>
    </recommendedName>
</protein>
<dbReference type="GO" id="GO:0016791">
    <property type="term" value="F:phosphatase activity"/>
    <property type="evidence" value="ECO:0007669"/>
    <property type="project" value="TreeGrafter"/>
</dbReference>
<evidence type="ECO:0000256" key="1">
    <source>
        <dbReference type="ARBA" id="ARBA00005375"/>
    </source>
</evidence>
<dbReference type="InterPro" id="IPR050645">
    <property type="entry name" value="Histidine_acid_phosphatase"/>
</dbReference>
<comment type="similarity">
    <text evidence="1">Belongs to the histidine acid phosphatase family.</text>
</comment>
<comment type="caution">
    <text evidence="3">The sequence shown here is derived from an EMBL/GenBank/DDBJ whole genome shotgun (WGS) entry which is preliminary data.</text>
</comment>
<dbReference type="EMBL" id="JAEPRA010000007">
    <property type="protein sequence ID" value="KAG2182975.1"/>
    <property type="molecule type" value="Genomic_DNA"/>
</dbReference>
<dbReference type="SUPFAM" id="SSF53254">
    <property type="entry name" value="Phosphoglycerate mutase-like"/>
    <property type="match status" value="1"/>
</dbReference>
<dbReference type="InterPro" id="IPR029033">
    <property type="entry name" value="His_PPase_superfam"/>
</dbReference>
<keyword evidence="2" id="KW-0378">Hydrolase</keyword>
<reference evidence="3" key="1">
    <citation type="submission" date="2020-12" db="EMBL/GenBank/DDBJ databases">
        <title>Metabolic potential, ecology and presence of endohyphal bacteria is reflected in genomic diversity of Mucoromycotina.</title>
        <authorList>
            <person name="Muszewska A."/>
            <person name="Okrasinska A."/>
            <person name="Steczkiewicz K."/>
            <person name="Drgas O."/>
            <person name="Orlowska M."/>
            <person name="Perlinska-Lenart U."/>
            <person name="Aleksandrzak-Piekarczyk T."/>
            <person name="Szatraj K."/>
            <person name="Zielenkiewicz U."/>
            <person name="Pilsyk S."/>
            <person name="Malc E."/>
            <person name="Mieczkowski P."/>
            <person name="Kruszewska J.S."/>
            <person name="Biernat P."/>
            <person name="Pawlowska J."/>
        </authorList>
    </citation>
    <scope>NUCLEOTIDE SEQUENCE</scope>
    <source>
        <strain evidence="3">WA0000051536</strain>
    </source>
</reference>
<evidence type="ECO:0008006" key="5">
    <source>
        <dbReference type="Google" id="ProtNLM"/>
    </source>
</evidence>
<keyword evidence="4" id="KW-1185">Reference proteome</keyword>